<dbReference type="NCBIfam" id="TIGR00731">
    <property type="entry name" value="bL25_bact_ctc"/>
    <property type="match status" value="1"/>
</dbReference>
<dbReference type="InterPro" id="IPR020057">
    <property type="entry name" value="Ribosomal_bL25_b-dom"/>
</dbReference>
<accession>A0A0S7XXF3</accession>
<proteinExistence type="inferred from homology"/>
<keyword evidence="4 5" id="KW-0687">Ribonucleoprotein</keyword>
<evidence type="ECO:0000256" key="6">
    <source>
        <dbReference type="SAM" id="MobiDB-lite"/>
    </source>
</evidence>
<keyword evidence="2 5" id="KW-0694">RNA-binding</keyword>
<reference evidence="9 10" key="1">
    <citation type="journal article" date="2015" name="Microbiome">
        <title>Genomic resolution of linkages in carbon, nitrogen, and sulfur cycling among widespread estuary sediment bacteria.</title>
        <authorList>
            <person name="Baker B.J."/>
            <person name="Lazar C.S."/>
            <person name="Teske A.P."/>
            <person name="Dick G.J."/>
        </authorList>
    </citation>
    <scope>NUCLEOTIDE SEQUENCE [LARGE SCALE GENOMIC DNA]</scope>
    <source>
        <strain evidence="9">DG_54_3</strain>
    </source>
</reference>
<dbReference type="HAMAP" id="MF_01334">
    <property type="entry name" value="Ribosomal_bL25_CTC"/>
    <property type="match status" value="1"/>
</dbReference>
<protein>
    <recommendedName>
        <fullName evidence="5">Large ribosomal subunit protein bL25</fullName>
    </recommendedName>
    <alternativeName>
        <fullName evidence="5">General stress protein CTC</fullName>
    </alternativeName>
</protein>
<evidence type="ECO:0000259" key="7">
    <source>
        <dbReference type="Pfam" id="PF01386"/>
    </source>
</evidence>
<dbReference type="Proteomes" id="UP000051861">
    <property type="component" value="Unassembled WGS sequence"/>
</dbReference>
<comment type="caution">
    <text evidence="9">The sequence shown here is derived from an EMBL/GenBank/DDBJ whole genome shotgun (WGS) entry which is preliminary data.</text>
</comment>
<evidence type="ECO:0000313" key="10">
    <source>
        <dbReference type="Proteomes" id="UP000051861"/>
    </source>
</evidence>
<evidence type="ECO:0000256" key="3">
    <source>
        <dbReference type="ARBA" id="ARBA00022980"/>
    </source>
</evidence>
<evidence type="ECO:0000313" key="9">
    <source>
        <dbReference type="EMBL" id="KPJ67197.1"/>
    </source>
</evidence>
<dbReference type="PANTHER" id="PTHR33284:SF1">
    <property type="entry name" value="RIBOSOMAL PROTEIN L25_GLN-TRNA SYNTHETASE, ANTI-CODON-BINDING DOMAIN-CONTAINING PROTEIN"/>
    <property type="match status" value="1"/>
</dbReference>
<dbReference type="SUPFAM" id="SSF50715">
    <property type="entry name" value="Ribosomal protein L25-like"/>
    <property type="match status" value="1"/>
</dbReference>
<dbReference type="InterPro" id="IPR037121">
    <property type="entry name" value="Ribosomal_bL25_C"/>
</dbReference>
<dbReference type="Gene3D" id="2.170.120.20">
    <property type="entry name" value="Ribosomal protein L25, beta domain"/>
    <property type="match status" value="1"/>
</dbReference>
<feature type="domain" description="Large ribosomal subunit protein bL25 beta" evidence="8">
    <location>
        <begin position="106"/>
        <end position="188"/>
    </location>
</feature>
<sequence length="250" mass="27168">MVKVELKASEREELGKKTKKLRTQGLIPAVVYGRKIKTTPVSVDLKEFKKKVLQSEAGLNLIFTLKLSEDGKGKSVPVITYHIQRDPLTDEIIHLDFMNVIMDEAIKTKVPVELMGEPIGVKESEGVLVHGLREIEVKCLPGDIPDKFQIDVGALEINHSLHVSDLKVSKKVEILAPLEEMIAVVSPPTKEEEVVPPPPTPEELAAAEAAPAVAEEEVKEKAPPGAAPSEKPARAPSGAGPAPEEKKEKK</sequence>
<keyword evidence="3 5" id="KW-0689">Ribosomal protein</keyword>
<evidence type="ECO:0000256" key="1">
    <source>
        <dbReference type="ARBA" id="ARBA00022730"/>
    </source>
</evidence>
<name>A0A0S7XXF3_UNCSA</name>
<evidence type="ECO:0000256" key="2">
    <source>
        <dbReference type="ARBA" id="ARBA00022884"/>
    </source>
</evidence>
<dbReference type="InterPro" id="IPR029751">
    <property type="entry name" value="Ribosomal_L25_dom"/>
</dbReference>
<dbReference type="PANTHER" id="PTHR33284">
    <property type="entry name" value="RIBOSOMAL PROTEIN L25/GLN-TRNA SYNTHETASE, ANTI-CODON-BINDING DOMAIN-CONTAINING PROTEIN"/>
    <property type="match status" value="1"/>
</dbReference>
<gene>
    <name evidence="5" type="primary">rplY</name>
    <name evidence="5" type="synonym">ctc</name>
    <name evidence="9" type="ORF">AMJ44_07370</name>
</gene>
<dbReference type="Gene3D" id="2.40.240.10">
    <property type="entry name" value="Ribosomal Protein L25, Chain P"/>
    <property type="match status" value="1"/>
</dbReference>
<organism evidence="9 10">
    <name type="scientific">candidate division WOR-1 bacterium DG_54_3</name>
    <dbReference type="NCBI Taxonomy" id="1703775"/>
    <lineage>
        <taxon>Bacteria</taxon>
        <taxon>Bacillati</taxon>
        <taxon>Saganbacteria</taxon>
    </lineage>
</organism>
<evidence type="ECO:0000259" key="8">
    <source>
        <dbReference type="Pfam" id="PF14693"/>
    </source>
</evidence>
<feature type="region of interest" description="Disordered" evidence="6">
    <location>
        <begin position="187"/>
        <end position="250"/>
    </location>
</feature>
<dbReference type="CDD" id="cd00495">
    <property type="entry name" value="Ribosomal_L25_TL5_CTC"/>
    <property type="match status" value="1"/>
</dbReference>
<feature type="compositionally biased region" description="Low complexity" evidence="6">
    <location>
        <begin position="202"/>
        <end position="213"/>
    </location>
</feature>
<dbReference type="InterPro" id="IPR011035">
    <property type="entry name" value="Ribosomal_bL25/Gln-tRNA_synth"/>
</dbReference>
<dbReference type="GO" id="GO:0006412">
    <property type="term" value="P:translation"/>
    <property type="evidence" value="ECO:0007669"/>
    <property type="project" value="UniProtKB-UniRule"/>
</dbReference>
<dbReference type="Pfam" id="PF01386">
    <property type="entry name" value="Ribosomal_L25p"/>
    <property type="match status" value="1"/>
</dbReference>
<dbReference type="EMBL" id="LIZX01000064">
    <property type="protein sequence ID" value="KPJ67197.1"/>
    <property type="molecule type" value="Genomic_DNA"/>
</dbReference>
<feature type="domain" description="Large ribosomal subunit protein bL25 L25" evidence="7">
    <location>
        <begin position="6"/>
        <end position="97"/>
    </location>
</feature>
<evidence type="ECO:0000256" key="5">
    <source>
        <dbReference type="HAMAP-Rule" id="MF_01334"/>
    </source>
</evidence>
<keyword evidence="1 5" id="KW-0699">rRNA-binding</keyword>
<dbReference type="InterPro" id="IPR020056">
    <property type="entry name" value="Rbsml_bL25/Gln-tRNA_synth_N"/>
</dbReference>
<dbReference type="Pfam" id="PF14693">
    <property type="entry name" value="Ribosomal_TL5_C"/>
    <property type="match status" value="1"/>
</dbReference>
<comment type="subunit">
    <text evidence="5">Part of the 50S ribosomal subunit; part of the 5S rRNA/L5/L18/L25 subcomplex. Contacts the 5S rRNA. Binds to the 5S rRNA independently of L5 and L18.</text>
</comment>
<comment type="similarity">
    <text evidence="5">Belongs to the bacterial ribosomal protein bL25 family. CTC subfamily.</text>
</comment>
<dbReference type="PATRIC" id="fig|1703775.3.peg.2880"/>
<dbReference type="GO" id="GO:0022625">
    <property type="term" value="C:cytosolic large ribosomal subunit"/>
    <property type="evidence" value="ECO:0007669"/>
    <property type="project" value="TreeGrafter"/>
</dbReference>
<dbReference type="InterPro" id="IPR001021">
    <property type="entry name" value="Ribosomal_bL25_long"/>
</dbReference>
<dbReference type="GO" id="GO:0003735">
    <property type="term" value="F:structural constituent of ribosome"/>
    <property type="evidence" value="ECO:0007669"/>
    <property type="project" value="InterPro"/>
</dbReference>
<comment type="function">
    <text evidence="5">This is one of the proteins that binds to the 5S RNA in the ribosome where it forms part of the central protuberance.</text>
</comment>
<dbReference type="AlphaFoldDB" id="A0A0S7XXF3"/>
<dbReference type="InterPro" id="IPR020930">
    <property type="entry name" value="Ribosomal_uL5_bac-type"/>
</dbReference>
<feature type="compositionally biased region" description="Low complexity" evidence="6">
    <location>
        <begin position="223"/>
        <end position="242"/>
    </location>
</feature>
<evidence type="ECO:0000256" key="4">
    <source>
        <dbReference type="ARBA" id="ARBA00023274"/>
    </source>
</evidence>
<dbReference type="GO" id="GO:0008097">
    <property type="term" value="F:5S rRNA binding"/>
    <property type="evidence" value="ECO:0007669"/>
    <property type="project" value="InterPro"/>
</dbReference>